<evidence type="ECO:0000313" key="6">
    <source>
        <dbReference type="Proteomes" id="UP000095008"/>
    </source>
</evidence>
<comment type="caution">
    <text evidence="2">Lacks conserved residue(s) required for the propagation of feature annotation.</text>
</comment>
<reference evidence="5" key="1">
    <citation type="journal article" date="2016" name="Int. J. Mol. Sci.">
        <title>Comparative genomics of the extreme acidophile Acidithiobacillus thiooxidans reveals intraspecific divergence and niche adaptation.</title>
        <authorList>
            <person name="Zhang X."/>
            <person name="Feng X."/>
            <person name="Tao J."/>
            <person name="Ma L."/>
            <person name="Xiao Y."/>
            <person name="Liang Y."/>
            <person name="Liu X."/>
            <person name="Yin H."/>
        </authorList>
    </citation>
    <scope>NUCLEOTIDE SEQUENCE [LARGE SCALE GENOMIC DNA]</scope>
    <source>
        <strain evidence="5">DXS-W</strain>
    </source>
</reference>
<keyword evidence="6" id="KW-1185">Reference proteome</keyword>
<dbReference type="PANTHER" id="PTHR10302:SF27">
    <property type="entry name" value="SINGLE-STRANDED DNA-BINDING PROTEIN"/>
    <property type="match status" value="1"/>
</dbReference>
<keyword evidence="1 2" id="KW-0238">DNA-binding</keyword>
<dbReference type="Proteomes" id="UP000095008">
    <property type="component" value="Unassembled WGS sequence"/>
</dbReference>
<protein>
    <recommendedName>
        <fullName evidence="2 3">Single-stranded DNA-binding protein</fullName>
        <shortName evidence="2">SSB</shortName>
    </recommendedName>
</protein>
<name>A0A1C2HWW9_ACITH</name>
<dbReference type="InterPro" id="IPR000424">
    <property type="entry name" value="Primosome_PriB/ssb"/>
</dbReference>
<dbReference type="Pfam" id="PF00436">
    <property type="entry name" value="SSB"/>
    <property type="match status" value="1"/>
</dbReference>
<dbReference type="GO" id="GO:0006260">
    <property type="term" value="P:DNA replication"/>
    <property type="evidence" value="ECO:0007669"/>
    <property type="project" value="InterPro"/>
</dbReference>
<comment type="subunit">
    <text evidence="2">Homotetramer.</text>
</comment>
<organism evidence="5 6">
    <name type="scientific">Acidithiobacillus thiooxidans</name>
    <name type="common">Thiobacillus thiooxidans</name>
    <dbReference type="NCBI Taxonomy" id="930"/>
    <lineage>
        <taxon>Bacteria</taxon>
        <taxon>Pseudomonadati</taxon>
        <taxon>Pseudomonadota</taxon>
        <taxon>Acidithiobacillia</taxon>
        <taxon>Acidithiobacillales</taxon>
        <taxon>Acidithiobacillaceae</taxon>
        <taxon>Acidithiobacillus</taxon>
    </lineage>
</organism>
<evidence type="ECO:0000256" key="2">
    <source>
        <dbReference type="HAMAP-Rule" id="MF_00984"/>
    </source>
</evidence>
<gene>
    <name evidence="5" type="ORF">A6M23_18770</name>
</gene>
<evidence type="ECO:0000256" key="3">
    <source>
        <dbReference type="PIRNR" id="PIRNR002070"/>
    </source>
</evidence>
<dbReference type="PROSITE" id="PS50935">
    <property type="entry name" value="SSB"/>
    <property type="match status" value="1"/>
</dbReference>
<evidence type="ECO:0000256" key="1">
    <source>
        <dbReference type="ARBA" id="ARBA00023125"/>
    </source>
</evidence>
<comment type="caution">
    <text evidence="5">The sequence shown here is derived from an EMBL/GenBank/DDBJ whole genome shotgun (WGS) entry which is preliminary data.</text>
</comment>
<dbReference type="AlphaFoldDB" id="A0A1C2HWW9"/>
<proteinExistence type="inferred from homology"/>
<dbReference type="GO" id="GO:0009295">
    <property type="term" value="C:nucleoid"/>
    <property type="evidence" value="ECO:0007669"/>
    <property type="project" value="TreeGrafter"/>
</dbReference>
<feature type="region of interest" description="Disordered" evidence="4">
    <location>
        <begin position="104"/>
        <end position="152"/>
    </location>
</feature>
<dbReference type="NCBIfam" id="TIGR00621">
    <property type="entry name" value="ssb"/>
    <property type="match status" value="1"/>
</dbReference>
<dbReference type="CDD" id="cd04496">
    <property type="entry name" value="SSB_OBF"/>
    <property type="match status" value="1"/>
</dbReference>
<dbReference type="InterPro" id="IPR011344">
    <property type="entry name" value="ssDNA-bd"/>
</dbReference>
<dbReference type="GO" id="GO:0003697">
    <property type="term" value="F:single-stranded DNA binding"/>
    <property type="evidence" value="ECO:0007669"/>
    <property type="project" value="UniProtKB-UniRule"/>
</dbReference>
<dbReference type="OrthoDB" id="5293989at2"/>
<accession>A0A1C2HWW9</accession>
<feature type="compositionally biased region" description="Polar residues" evidence="4">
    <location>
        <begin position="115"/>
        <end position="132"/>
    </location>
</feature>
<dbReference type="GeneID" id="60696793"/>
<dbReference type="RefSeq" id="WP_031569009.1">
    <property type="nucleotide sequence ID" value="NZ_JMEB01000048.1"/>
</dbReference>
<dbReference type="SUPFAM" id="SSF50249">
    <property type="entry name" value="Nucleic acid-binding proteins"/>
    <property type="match status" value="1"/>
</dbReference>
<dbReference type="InterPro" id="IPR012340">
    <property type="entry name" value="NA-bd_OB-fold"/>
</dbReference>
<dbReference type="HAMAP" id="MF_00984">
    <property type="entry name" value="SSB"/>
    <property type="match status" value="1"/>
</dbReference>
<dbReference type="PIRSF" id="PIRSF002070">
    <property type="entry name" value="SSB"/>
    <property type="match status" value="1"/>
</dbReference>
<dbReference type="EMBL" id="LWRY01000274">
    <property type="protein sequence ID" value="OCX68177.1"/>
    <property type="molecule type" value="Genomic_DNA"/>
</dbReference>
<evidence type="ECO:0000313" key="5">
    <source>
        <dbReference type="EMBL" id="OCX68177.1"/>
    </source>
</evidence>
<dbReference type="PANTHER" id="PTHR10302">
    <property type="entry name" value="SINGLE-STRANDED DNA-BINDING PROTEIN"/>
    <property type="match status" value="1"/>
</dbReference>
<dbReference type="Gene3D" id="2.40.50.140">
    <property type="entry name" value="Nucleic acid-binding proteins"/>
    <property type="match status" value="1"/>
</dbReference>
<evidence type="ECO:0000256" key="4">
    <source>
        <dbReference type="SAM" id="MobiDB-lite"/>
    </source>
</evidence>
<sequence length="152" mass="16924">MAGVNKAIILGRLGQDVELRYTPNGTAVAQLSVATSEKYKDRDGNPQERTEWHRVQLWNKQAEVAGEYLRKGSEVYIEGRLQTEKWKDKDGIDRYTTKIVGDRMTLVGGRRTPAEASSESTGSHASAPTDNGTSKRDTPPPPMEDFDNDIPF</sequence>